<dbReference type="EMBL" id="JACHBG010000003">
    <property type="protein sequence ID" value="MBB6484572.1"/>
    <property type="molecule type" value="Genomic_DNA"/>
</dbReference>
<feature type="compositionally biased region" description="Low complexity" evidence="1">
    <location>
        <begin position="33"/>
        <end position="50"/>
    </location>
</feature>
<dbReference type="AlphaFoldDB" id="A0A7X0IPW7"/>
<gene>
    <name evidence="2" type="ORF">GGD46_001850</name>
</gene>
<dbReference type="RefSeq" id="WP_184703422.1">
    <property type="nucleotide sequence ID" value="NZ_JACHBG010000003.1"/>
</dbReference>
<dbReference type="Proteomes" id="UP000565576">
    <property type="component" value="Unassembled WGS sequence"/>
</dbReference>
<protein>
    <submittedName>
        <fullName evidence="2">Uncharacterized protein</fullName>
    </submittedName>
</protein>
<feature type="region of interest" description="Disordered" evidence="1">
    <location>
        <begin position="25"/>
        <end position="51"/>
    </location>
</feature>
<evidence type="ECO:0000313" key="2">
    <source>
        <dbReference type="EMBL" id="MBB6484572.1"/>
    </source>
</evidence>
<evidence type="ECO:0000256" key="1">
    <source>
        <dbReference type="SAM" id="MobiDB-lite"/>
    </source>
</evidence>
<proteinExistence type="predicted"/>
<sequence length="216" mass="22876">MVNNINSLRLHNTQLALRTLRVGNATDEDTSRTSRASSLLTGGSSGSSRANSKLSVLLEGLSRNNGTTKAAVQPATPKVVNDVTSNDFMKALTAKLKASVNDPVNGKQAQAMLTAIKNGTLSVSDPTKGVTTHAWNPDDKTSKAGKTEKIAQANWNDFLKDHLKRGDGGSGLTRTSDGSYIDKPTGQYAFFGNLNGKYYFVTWPAEVTASGKPASA</sequence>
<organism evidence="2 3">
    <name type="scientific">Rhizobium lusitanum</name>
    <dbReference type="NCBI Taxonomy" id="293958"/>
    <lineage>
        <taxon>Bacteria</taxon>
        <taxon>Pseudomonadati</taxon>
        <taxon>Pseudomonadota</taxon>
        <taxon>Alphaproteobacteria</taxon>
        <taxon>Hyphomicrobiales</taxon>
        <taxon>Rhizobiaceae</taxon>
        <taxon>Rhizobium/Agrobacterium group</taxon>
        <taxon>Rhizobium</taxon>
    </lineage>
</organism>
<reference evidence="2 3" key="1">
    <citation type="submission" date="2020-08" db="EMBL/GenBank/DDBJ databases">
        <title>Genomic Encyclopedia of Type Strains, Phase IV (KMG-V): Genome sequencing to study the core and pangenomes of soil and plant-associated prokaryotes.</title>
        <authorList>
            <person name="Whitman W."/>
        </authorList>
    </citation>
    <scope>NUCLEOTIDE SEQUENCE [LARGE SCALE GENOMIC DNA]</scope>
    <source>
        <strain evidence="2 3">SEMIA 4060</strain>
    </source>
</reference>
<comment type="caution">
    <text evidence="2">The sequence shown here is derived from an EMBL/GenBank/DDBJ whole genome shotgun (WGS) entry which is preliminary data.</text>
</comment>
<accession>A0A7X0IPW7</accession>
<evidence type="ECO:0000313" key="3">
    <source>
        <dbReference type="Proteomes" id="UP000565576"/>
    </source>
</evidence>
<name>A0A7X0IPW7_9HYPH</name>